<dbReference type="EMBL" id="VIEB01000161">
    <property type="protein sequence ID" value="TQE03120.1"/>
    <property type="molecule type" value="Genomic_DNA"/>
</dbReference>
<protein>
    <submittedName>
        <fullName evidence="1">Uncharacterized protein</fullName>
    </submittedName>
</protein>
<name>A0A540MXP7_MALBA</name>
<accession>A0A540MXP7</accession>
<evidence type="ECO:0000313" key="2">
    <source>
        <dbReference type="Proteomes" id="UP000315295"/>
    </source>
</evidence>
<reference evidence="1 2" key="1">
    <citation type="journal article" date="2019" name="G3 (Bethesda)">
        <title>Sequencing of a Wild Apple (Malus baccata) Genome Unravels the Differences Between Cultivated and Wild Apple Species Regarding Disease Resistance and Cold Tolerance.</title>
        <authorList>
            <person name="Chen X."/>
        </authorList>
    </citation>
    <scope>NUCLEOTIDE SEQUENCE [LARGE SCALE GENOMIC DNA]</scope>
    <source>
        <strain evidence="2">cv. Shandingzi</strain>
        <tissue evidence="1">Leaves</tissue>
    </source>
</reference>
<organism evidence="1 2">
    <name type="scientific">Malus baccata</name>
    <name type="common">Siberian crab apple</name>
    <name type="synonym">Pyrus baccata</name>
    <dbReference type="NCBI Taxonomy" id="106549"/>
    <lineage>
        <taxon>Eukaryota</taxon>
        <taxon>Viridiplantae</taxon>
        <taxon>Streptophyta</taxon>
        <taxon>Embryophyta</taxon>
        <taxon>Tracheophyta</taxon>
        <taxon>Spermatophyta</taxon>
        <taxon>Magnoliopsida</taxon>
        <taxon>eudicotyledons</taxon>
        <taxon>Gunneridae</taxon>
        <taxon>Pentapetalae</taxon>
        <taxon>rosids</taxon>
        <taxon>fabids</taxon>
        <taxon>Rosales</taxon>
        <taxon>Rosaceae</taxon>
        <taxon>Amygdaloideae</taxon>
        <taxon>Maleae</taxon>
        <taxon>Malus</taxon>
    </lineage>
</organism>
<evidence type="ECO:0000313" key="1">
    <source>
        <dbReference type="EMBL" id="TQE03120.1"/>
    </source>
</evidence>
<comment type="caution">
    <text evidence="1">The sequence shown here is derived from an EMBL/GenBank/DDBJ whole genome shotgun (WGS) entry which is preliminary data.</text>
</comment>
<gene>
    <name evidence="1" type="ORF">C1H46_011291</name>
</gene>
<keyword evidence="2" id="KW-1185">Reference proteome</keyword>
<dbReference type="AlphaFoldDB" id="A0A540MXP7"/>
<sequence>MFLLPPLSASSIADDAAATASCVATASCIDNCLSSFNVAVNHRPDESFSTLSAMNHTELQHENIKVGGCPHPLRWTESRCWG</sequence>
<dbReference type="Proteomes" id="UP000315295">
    <property type="component" value="Unassembled WGS sequence"/>
</dbReference>
<proteinExistence type="predicted"/>